<dbReference type="InterPro" id="IPR052337">
    <property type="entry name" value="SAT4-like"/>
</dbReference>
<feature type="transmembrane region" description="Helical" evidence="7">
    <location>
        <begin position="82"/>
        <end position="108"/>
    </location>
</feature>
<keyword evidence="3 7" id="KW-1133">Transmembrane helix</keyword>
<feature type="transmembrane region" description="Helical" evidence="7">
    <location>
        <begin position="6"/>
        <end position="30"/>
    </location>
</feature>
<keyword evidence="4 7" id="KW-0472">Membrane</keyword>
<evidence type="ECO:0000256" key="6">
    <source>
        <dbReference type="SAM" id="MobiDB-lite"/>
    </source>
</evidence>
<name>A0A8H7E1G3_9EURO</name>
<dbReference type="OrthoDB" id="10017208at2759"/>
<keyword evidence="2 7" id="KW-0812">Transmembrane</keyword>
<protein>
    <recommendedName>
        <fullName evidence="8">Rhodopsin domain-containing protein</fullName>
    </recommendedName>
</protein>
<dbReference type="AlphaFoldDB" id="A0A8H7E1G3"/>
<dbReference type="GO" id="GO:0016020">
    <property type="term" value="C:membrane"/>
    <property type="evidence" value="ECO:0007669"/>
    <property type="project" value="UniProtKB-SubCell"/>
</dbReference>
<evidence type="ECO:0000256" key="3">
    <source>
        <dbReference type="ARBA" id="ARBA00022989"/>
    </source>
</evidence>
<feature type="transmembrane region" description="Helical" evidence="7">
    <location>
        <begin position="42"/>
        <end position="62"/>
    </location>
</feature>
<evidence type="ECO:0000256" key="7">
    <source>
        <dbReference type="SAM" id="Phobius"/>
    </source>
</evidence>
<evidence type="ECO:0000256" key="2">
    <source>
        <dbReference type="ARBA" id="ARBA00022692"/>
    </source>
</evidence>
<dbReference type="PANTHER" id="PTHR33048">
    <property type="entry name" value="PTH11-LIKE INTEGRAL MEMBRANE PROTEIN (AFU_ORTHOLOGUE AFUA_5G11245)"/>
    <property type="match status" value="1"/>
</dbReference>
<accession>A0A8H7E1G3</accession>
<dbReference type="EMBL" id="JAACFV010000113">
    <property type="protein sequence ID" value="KAF7505270.1"/>
    <property type="molecule type" value="Genomic_DNA"/>
</dbReference>
<evidence type="ECO:0000313" key="9">
    <source>
        <dbReference type="EMBL" id="KAF7505270.1"/>
    </source>
</evidence>
<dbReference type="PANTHER" id="PTHR33048:SF168">
    <property type="match status" value="1"/>
</dbReference>
<feature type="compositionally biased region" description="Polar residues" evidence="6">
    <location>
        <begin position="294"/>
        <end position="305"/>
    </location>
</feature>
<feature type="transmembrane region" description="Helical" evidence="7">
    <location>
        <begin position="193"/>
        <end position="217"/>
    </location>
</feature>
<evidence type="ECO:0000313" key="10">
    <source>
        <dbReference type="Proteomes" id="UP000606974"/>
    </source>
</evidence>
<comment type="caution">
    <text evidence="9">The sequence shown here is derived from an EMBL/GenBank/DDBJ whole genome shotgun (WGS) entry which is preliminary data.</text>
</comment>
<sequence length="328" mass="36663">MNSSQATTTLVVCAVFPVLSSLAVCLRVYSQKLNGNNVHVDEYIIFSGLVVVYVLCGSMIYGAADAGVGRKTQDLRGRAGRVYNIIIFLGLFLWAASITLVRLSLLVFYRRIFTLKPFRIANNVLIGVNIAWFTSLFLGAIFSFPWETIVHPRINYPAWLIVTGALDMVLDTMTLCMPLFVIRTLQISVKKKFTLAGIFSLGFFCIVASIVRLGYYVQLANIRQPDRLFSNASFNCALWSVIEPCTSIIAACLPTYGPLFKEGLGLPTPFRSIASKFRLPSNKSQISHEDQRQKIYQNKTQSSSTESKKRLKNKPVGNDFEIPVAWEC</sequence>
<evidence type="ECO:0000256" key="4">
    <source>
        <dbReference type="ARBA" id="ARBA00023136"/>
    </source>
</evidence>
<gene>
    <name evidence="9" type="ORF">GJ744_001057</name>
</gene>
<organism evidence="9 10">
    <name type="scientific">Endocarpon pusillum</name>
    <dbReference type="NCBI Taxonomy" id="364733"/>
    <lineage>
        <taxon>Eukaryota</taxon>
        <taxon>Fungi</taxon>
        <taxon>Dikarya</taxon>
        <taxon>Ascomycota</taxon>
        <taxon>Pezizomycotina</taxon>
        <taxon>Eurotiomycetes</taxon>
        <taxon>Chaetothyriomycetidae</taxon>
        <taxon>Verrucariales</taxon>
        <taxon>Verrucariaceae</taxon>
        <taxon>Endocarpon</taxon>
    </lineage>
</organism>
<keyword evidence="10" id="KW-1185">Reference proteome</keyword>
<comment type="similarity">
    <text evidence="5">Belongs to the SAT4 family.</text>
</comment>
<proteinExistence type="inferred from homology"/>
<comment type="subcellular location">
    <subcellularLocation>
        <location evidence="1">Membrane</location>
        <topology evidence="1">Multi-pass membrane protein</topology>
    </subcellularLocation>
</comment>
<evidence type="ECO:0000256" key="5">
    <source>
        <dbReference type="ARBA" id="ARBA00038359"/>
    </source>
</evidence>
<feature type="transmembrane region" description="Helical" evidence="7">
    <location>
        <begin position="120"/>
        <end position="144"/>
    </location>
</feature>
<evidence type="ECO:0000256" key="1">
    <source>
        <dbReference type="ARBA" id="ARBA00004141"/>
    </source>
</evidence>
<reference evidence="9" key="1">
    <citation type="submission" date="2020-02" db="EMBL/GenBank/DDBJ databases">
        <authorList>
            <person name="Palmer J.M."/>
        </authorList>
    </citation>
    <scope>NUCLEOTIDE SEQUENCE</scope>
    <source>
        <strain evidence="9">EPUS1.4</strain>
        <tissue evidence="9">Thallus</tissue>
    </source>
</reference>
<feature type="region of interest" description="Disordered" evidence="6">
    <location>
        <begin position="282"/>
        <end position="314"/>
    </location>
</feature>
<dbReference type="Proteomes" id="UP000606974">
    <property type="component" value="Unassembled WGS sequence"/>
</dbReference>
<dbReference type="Pfam" id="PF20684">
    <property type="entry name" value="Fung_rhodopsin"/>
    <property type="match status" value="1"/>
</dbReference>
<dbReference type="InterPro" id="IPR049326">
    <property type="entry name" value="Rhodopsin_dom_fungi"/>
</dbReference>
<evidence type="ECO:0000259" key="8">
    <source>
        <dbReference type="Pfam" id="PF20684"/>
    </source>
</evidence>
<feature type="domain" description="Rhodopsin" evidence="8">
    <location>
        <begin position="26"/>
        <end position="261"/>
    </location>
</feature>
<feature type="transmembrane region" description="Helical" evidence="7">
    <location>
        <begin position="156"/>
        <end position="181"/>
    </location>
</feature>